<dbReference type="Gene3D" id="3.30.450.20">
    <property type="entry name" value="PAS domain"/>
    <property type="match status" value="1"/>
</dbReference>
<evidence type="ECO:0000259" key="2">
    <source>
        <dbReference type="PROSITE" id="PS50113"/>
    </source>
</evidence>
<feature type="region of interest" description="Disordered" evidence="1">
    <location>
        <begin position="228"/>
        <end position="282"/>
    </location>
</feature>
<dbReference type="PANTHER" id="PTHR43102">
    <property type="entry name" value="SLR1143 PROTEIN"/>
    <property type="match status" value="1"/>
</dbReference>
<dbReference type="AlphaFoldDB" id="A0A9X2ZZU3"/>
<sequence>MSYSLPENEDDRLETLRRLHIYGTSPERKFDQITDATSSALGTKYAAVNLIFADRQWTKAACGIDMEEAPREDSFCARAVASGDMLVIEDLSADEEFSENLFVTEPPHLRFYAGAPLIVEGAALGTLCVFDEEPRSLTKADRELPEDLAGTTAELLEARLQNYQVRYLRAVLEQVDEPVSIVGSDPDNLTDMEVTWVNLSYAMSAPEGETPVGKSPWIFRELEEGSQARSEVQSALRESCRLRGETRTTRPASRSRSGGESRLGNGGDSPNGKSQVPPRRPGEMPHVVAWLLAPVRDEKGQVTHWVTVHRDITDQKIREEELEHKATRDPLTGSRAHPFAANRECRRSAMDACVEQCIFRR</sequence>
<reference evidence="3" key="1">
    <citation type="submission" date="2022-08" db="EMBL/GenBank/DDBJ databases">
        <title>Genomic Encyclopedia of Type Strains, Phase V (KMG-V): Genome sequencing to study the core and pangenomes of soil and plant-associated prokaryotes.</title>
        <authorList>
            <person name="Whitman W."/>
        </authorList>
    </citation>
    <scope>NUCLEOTIDE SEQUENCE</scope>
    <source>
        <strain evidence="3">SP3012</strain>
    </source>
</reference>
<dbReference type="Gene3D" id="3.30.450.40">
    <property type="match status" value="1"/>
</dbReference>
<evidence type="ECO:0000256" key="1">
    <source>
        <dbReference type="SAM" id="MobiDB-lite"/>
    </source>
</evidence>
<dbReference type="EMBL" id="JANUBF010000026">
    <property type="protein sequence ID" value="MCS4037782.1"/>
    <property type="molecule type" value="Genomic_DNA"/>
</dbReference>
<dbReference type="SUPFAM" id="SSF55785">
    <property type="entry name" value="PYP-like sensor domain (PAS domain)"/>
    <property type="match status" value="1"/>
</dbReference>
<dbReference type="PROSITE" id="PS50113">
    <property type="entry name" value="PAC"/>
    <property type="match status" value="1"/>
</dbReference>
<dbReference type="InterPro" id="IPR000700">
    <property type="entry name" value="PAS-assoc_C"/>
</dbReference>
<feature type="compositionally biased region" description="Low complexity" evidence="1">
    <location>
        <begin position="249"/>
        <end position="263"/>
    </location>
</feature>
<dbReference type="SUPFAM" id="SSF55781">
    <property type="entry name" value="GAF domain-like"/>
    <property type="match status" value="1"/>
</dbReference>
<dbReference type="Pfam" id="PF01590">
    <property type="entry name" value="GAF"/>
    <property type="match status" value="1"/>
</dbReference>
<proteinExistence type="predicted"/>
<evidence type="ECO:0000313" key="4">
    <source>
        <dbReference type="Proteomes" id="UP001155040"/>
    </source>
</evidence>
<dbReference type="InterPro" id="IPR035965">
    <property type="entry name" value="PAS-like_dom_sf"/>
</dbReference>
<dbReference type="InterPro" id="IPR029016">
    <property type="entry name" value="GAF-like_dom_sf"/>
</dbReference>
<evidence type="ECO:0000313" key="3">
    <source>
        <dbReference type="EMBL" id="MCS4037782.1"/>
    </source>
</evidence>
<dbReference type="RefSeq" id="WP_259091148.1">
    <property type="nucleotide sequence ID" value="NZ_JANUBF010000026.1"/>
</dbReference>
<organism evidence="3 4">
    <name type="scientific">Salinibacter ruber</name>
    <dbReference type="NCBI Taxonomy" id="146919"/>
    <lineage>
        <taxon>Bacteria</taxon>
        <taxon>Pseudomonadati</taxon>
        <taxon>Rhodothermota</taxon>
        <taxon>Rhodothermia</taxon>
        <taxon>Rhodothermales</taxon>
        <taxon>Salinibacteraceae</taxon>
        <taxon>Salinibacter</taxon>
    </lineage>
</organism>
<dbReference type="InterPro" id="IPR003018">
    <property type="entry name" value="GAF"/>
</dbReference>
<gene>
    <name evidence="3" type="ORF">GGQ01_002869</name>
</gene>
<dbReference type="SMART" id="SM00065">
    <property type="entry name" value="GAF"/>
    <property type="match status" value="1"/>
</dbReference>
<feature type="domain" description="PAC" evidence="2">
    <location>
        <begin position="270"/>
        <end position="324"/>
    </location>
</feature>
<protein>
    <submittedName>
        <fullName evidence="3">PAS domain-containing protein</fullName>
    </submittedName>
</protein>
<dbReference type="Proteomes" id="UP001155040">
    <property type="component" value="Unassembled WGS sequence"/>
</dbReference>
<accession>A0A9X2ZZU3</accession>
<dbReference type="PANTHER" id="PTHR43102:SF2">
    <property type="entry name" value="GAF DOMAIN-CONTAINING PROTEIN"/>
    <property type="match status" value="1"/>
</dbReference>
<feature type="compositionally biased region" description="Basic and acidic residues" evidence="1">
    <location>
        <begin position="238"/>
        <end position="248"/>
    </location>
</feature>
<comment type="caution">
    <text evidence="3">The sequence shown here is derived from an EMBL/GenBank/DDBJ whole genome shotgun (WGS) entry which is preliminary data.</text>
</comment>
<name>A0A9X2ZZU3_9BACT</name>